<evidence type="ECO:0000313" key="2">
    <source>
        <dbReference type="EMBL" id="GLK54294.1"/>
    </source>
</evidence>
<keyword evidence="4" id="KW-1185">Reference proteome</keyword>
<dbReference type="EMBL" id="BSFF01000001">
    <property type="protein sequence ID" value="GLK54294.1"/>
    <property type="molecule type" value="Genomic_DNA"/>
</dbReference>
<dbReference type="InterPro" id="IPR002931">
    <property type="entry name" value="Transglutaminase-like"/>
</dbReference>
<dbReference type="Pfam" id="PF01841">
    <property type="entry name" value="Transglut_core"/>
    <property type="match status" value="1"/>
</dbReference>
<accession>A0A9W6IS00</accession>
<dbReference type="SUPFAM" id="SSF54001">
    <property type="entry name" value="Cysteine proteinases"/>
    <property type="match status" value="1"/>
</dbReference>
<evidence type="ECO:0000313" key="4">
    <source>
        <dbReference type="Proteomes" id="UP000758856"/>
    </source>
</evidence>
<reference evidence="2" key="3">
    <citation type="submission" date="2023-01" db="EMBL/GenBank/DDBJ databases">
        <authorList>
            <person name="Sun Q."/>
            <person name="Evtushenko L."/>
        </authorList>
    </citation>
    <scope>NUCLEOTIDE SEQUENCE</scope>
    <source>
        <strain evidence="2">VKM B-1606</strain>
    </source>
</reference>
<dbReference type="PANTHER" id="PTHR33490:SF1">
    <property type="entry name" value="SLL1233 PROTEIN"/>
    <property type="match status" value="1"/>
</dbReference>
<evidence type="ECO:0000313" key="3">
    <source>
        <dbReference type="EMBL" id="MBM7851236.1"/>
    </source>
</evidence>
<dbReference type="Pfam" id="PF08379">
    <property type="entry name" value="Bact_transglu_N"/>
    <property type="match status" value="1"/>
</dbReference>
<dbReference type="AlphaFoldDB" id="A0A9W6IS00"/>
<evidence type="ECO:0000259" key="1">
    <source>
        <dbReference type="SMART" id="SM00460"/>
    </source>
</evidence>
<dbReference type="InterPro" id="IPR038765">
    <property type="entry name" value="Papain-like_cys_pep_sf"/>
</dbReference>
<dbReference type="Proteomes" id="UP000758856">
    <property type="component" value="Unassembled WGS sequence"/>
</dbReference>
<organism evidence="2 5">
    <name type="scientific">Methylopila capsulata</name>
    <dbReference type="NCBI Taxonomy" id="61654"/>
    <lineage>
        <taxon>Bacteria</taxon>
        <taxon>Pseudomonadati</taxon>
        <taxon>Pseudomonadota</taxon>
        <taxon>Alphaproteobacteria</taxon>
        <taxon>Hyphomicrobiales</taxon>
        <taxon>Methylopilaceae</taxon>
        <taxon>Methylopila</taxon>
    </lineage>
</organism>
<dbReference type="EMBL" id="JAFBCY010000002">
    <property type="protein sequence ID" value="MBM7851236.1"/>
    <property type="molecule type" value="Genomic_DNA"/>
</dbReference>
<comment type="caution">
    <text evidence="2">The sequence shown here is derived from an EMBL/GenBank/DDBJ whole genome shotgun (WGS) entry which is preliminary data.</text>
</comment>
<reference evidence="2" key="1">
    <citation type="journal article" date="2014" name="Int. J. Syst. Evol. Microbiol.">
        <title>Complete genome sequence of Corynebacterium casei LMG S-19264T (=DSM 44701T), isolated from a smear-ripened cheese.</title>
        <authorList>
            <consortium name="US DOE Joint Genome Institute (JGI-PGF)"/>
            <person name="Walter F."/>
            <person name="Albersmeier A."/>
            <person name="Kalinowski J."/>
            <person name="Ruckert C."/>
        </authorList>
    </citation>
    <scope>NUCLEOTIDE SEQUENCE</scope>
    <source>
        <strain evidence="2">VKM B-1606</strain>
    </source>
</reference>
<dbReference type="SMART" id="SM00460">
    <property type="entry name" value="TGc"/>
    <property type="match status" value="1"/>
</dbReference>
<dbReference type="InterPro" id="IPR013589">
    <property type="entry name" value="Bac_transglu_N"/>
</dbReference>
<dbReference type="RefSeq" id="WP_204949637.1">
    <property type="nucleotide sequence ID" value="NZ_BSFF01000001.1"/>
</dbReference>
<evidence type="ECO:0000313" key="5">
    <source>
        <dbReference type="Proteomes" id="UP001143400"/>
    </source>
</evidence>
<proteinExistence type="predicted"/>
<protein>
    <submittedName>
        <fullName evidence="2 3">Transglutaminase</fullName>
    </submittedName>
</protein>
<dbReference type="Proteomes" id="UP001143400">
    <property type="component" value="Unassembled WGS sequence"/>
</dbReference>
<feature type="domain" description="Transglutaminase-like" evidence="1">
    <location>
        <begin position="175"/>
        <end position="244"/>
    </location>
</feature>
<reference evidence="3 4" key="2">
    <citation type="submission" date="2021-01" db="EMBL/GenBank/DDBJ databases">
        <title>Genomic Encyclopedia of Type Strains, Phase IV (KMG-IV): sequencing the most valuable type-strain genomes for metagenomic binning, comparative biology and taxonomic classification.</title>
        <authorList>
            <person name="Goeker M."/>
        </authorList>
    </citation>
    <scope>NUCLEOTIDE SEQUENCE [LARGE SCALE GENOMIC DNA]</scope>
    <source>
        <strain evidence="3 4">DSM 6130</strain>
    </source>
</reference>
<gene>
    <name evidence="2" type="ORF">GCM10008170_03130</name>
    <name evidence="3" type="ORF">JOD31_001461</name>
</gene>
<dbReference type="Gene3D" id="3.10.620.30">
    <property type="match status" value="1"/>
</dbReference>
<dbReference type="PANTHER" id="PTHR33490">
    <property type="entry name" value="BLR5614 PROTEIN-RELATED"/>
    <property type="match status" value="1"/>
</dbReference>
<sequence>MAPTAITIRHRTIYRYRTPVRLQPHRLVLRPRESRELRLVGAELALTPEASVAWAHDVFGNAVATASFASPADELRIDCVSRIELDAPAWPVFSIAASAVVYPFPYSDDERTDLGSLTLNQHLDIEGRLRAWARGFVMGDRTDTLSLLKDLNVGVWSGVVYEIREDEGTQTPVETLSRRRGSCRDLATLFAEAARSLGFGARVVSGYLYDPAQGLTGSAGAGSTHAWAEVYLPGAGWITFDPTNRSVGSANLIPVAVARDIRQIMPVSGSYLGAGDAFADMEVTVSVLGDASETWVA</sequence>
<name>A0A9W6IS00_9HYPH</name>